<comment type="caution">
    <text evidence="3">The sequence shown here is derived from an EMBL/GenBank/DDBJ whole genome shotgun (WGS) entry which is preliminary data.</text>
</comment>
<feature type="compositionally biased region" description="Basic and acidic residues" evidence="1">
    <location>
        <begin position="66"/>
        <end position="79"/>
    </location>
</feature>
<proteinExistence type="predicted"/>
<keyword evidence="4" id="KW-1185">Reference proteome</keyword>
<sequence length="94" mass="10928">MKKLITILLIPMLLLAHAGFAQVSDKEMKKQQAKVERAQKKAKKAAKQLKRQEKKLKKAERRIKKERSMRERATRREQRALQGKSKPGNQPPTN</sequence>
<evidence type="ECO:0000313" key="3">
    <source>
        <dbReference type="EMBL" id="MBC6492582.1"/>
    </source>
</evidence>
<accession>A0ABR7MC17</accession>
<protein>
    <submittedName>
        <fullName evidence="3">Uncharacterized protein</fullName>
    </submittedName>
</protein>
<feature type="region of interest" description="Disordered" evidence="1">
    <location>
        <begin position="31"/>
        <end position="94"/>
    </location>
</feature>
<dbReference type="RefSeq" id="WP_187257897.1">
    <property type="nucleotide sequence ID" value="NZ_JBHULF010000020.1"/>
</dbReference>
<gene>
    <name evidence="3" type="ORF">BC349_16085</name>
</gene>
<organism evidence="3 4">
    <name type="scientific">Flavihumibacter stibioxidans</name>
    <dbReference type="NCBI Taxonomy" id="1834163"/>
    <lineage>
        <taxon>Bacteria</taxon>
        <taxon>Pseudomonadati</taxon>
        <taxon>Bacteroidota</taxon>
        <taxon>Chitinophagia</taxon>
        <taxon>Chitinophagales</taxon>
        <taxon>Chitinophagaceae</taxon>
        <taxon>Flavihumibacter</taxon>
    </lineage>
</organism>
<dbReference type="Proteomes" id="UP000765802">
    <property type="component" value="Unassembled WGS sequence"/>
</dbReference>
<evidence type="ECO:0000256" key="2">
    <source>
        <dbReference type="SAM" id="SignalP"/>
    </source>
</evidence>
<keyword evidence="2" id="KW-0732">Signal</keyword>
<reference evidence="3 4" key="1">
    <citation type="submission" date="2016-07" db="EMBL/GenBank/DDBJ databases">
        <title>Genome analysis of Flavihumibacter stibioxidans YS-17.</title>
        <authorList>
            <person name="Shi K."/>
            <person name="Han Y."/>
            <person name="Wang G."/>
        </authorList>
    </citation>
    <scope>NUCLEOTIDE SEQUENCE [LARGE SCALE GENOMIC DNA]</scope>
    <source>
        <strain evidence="3 4">YS-17</strain>
    </source>
</reference>
<feature type="chain" id="PRO_5047484641" evidence="2">
    <location>
        <begin position="24"/>
        <end position="94"/>
    </location>
</feature>
<feature type="signal peptide" evidence="2">
    <location>
        <begin position="1"/>
        <end position="23"/>
    </location>
</feature>
<evidence type="ECO:0000313" key="4">
    <source>
        <dbReference type="Proteomes" id="UP000765802"/>
    </source>
</evidence>
<dbReference type="EMBL" id="MBUA01000028">
    <property type="protein sequence ID" value="MBC6492582.1"/>
    <property type="molecule type" value="Genomic_DNA"/>
</dbReference>
<name>A0ABR7MC17_9BACT</name>
<evidence type="ECO:0000256" key="1">
    <source>
        <dbReference type="SAM" id="MobiDB-lite"/>
    </source>
</evidence>
<feature type="compositionally biased region" description="Basic residues" evidence="1">
    <location>
        <begin position="40"/>
        <end position="65"/>
    </location>
</feature>